<dbReference type="EMBL" id="HG001642">
    <property type="protein sequence ID" value="CDF33365.1"/>
    <property type="molecule type" value="Genomic_DNA"/>
</dbReference>
<keyword evidence="3" id="KW-1185">Reference proteome</keyword>
<dbReference type="KEGG" id="ccp:CHC_T00001952001"/>
<dbReference type="RefSeq" id="XP_005713168.1">
    <property type="nucleotide sequence ID" value="XM_005713111.1"/>
</dbReference>
<proteinExistence type="predicted"/>
<feature type="compositionally biased region" description="Basic and acidic residues" evidence="1">
    <location>
        <begin position="437"/>
        <end position="447"/>
    </location>
</feature>
<accession>R7Q7C0</accession>
<organism evidence="2 3">
    <name type="scientific">Chondrus crispus</name>
    <name type="common">Carrageen Irish moss</name>
    <name type="synonym">Polymorpha crispa</name>
    <dbReference type="NCBI Taxonomy" id="2769"/>
    <lineage>
        <taxon>Eukaryota</taxon>
        <taxon>Rhodophyta</taxon>
        <taxon>Florideophyceae</taxon>
        <taxon>Rhodymeniophycidae</taxon>
        <taxon>Gigartinales</taxon>
        <taxon>Gigartinaceae</taxon>
        <taxon>Chondrus</taxon>
    </lineage>
</organism>
<evidence type="ECO:0000313" key="2">
    <source>
        <dbReference type="EMBL" id="CDF33365.1"/>
    </source>
</evidence>
<dbReference type="GeneID" id="17320881"/>
<dbReference type="AlphaFoldDB" id="R7Q7C0"/>
<dbReference type="OrthoDB" id="3538at2759"/>
<reference evidence="3" key="1">
    <citation type="journal article" date="2013" name="Proc. Natl. Acad. Sci. U.S.A.">
        <title>Genome structure and metabolic features in the red seaweed Chondrus crispus shed light on evolution of the Archaeplastida.</title>
        <authorList>
            <person name="Collen J."/>
            <person name="Porcel B."/>
            <person name="Carre W."/>
            <person name="Ball S.G."/>
            <person name="Chaparro C."/>
            <person name="Tonon T."/>
            <person name="Barbeyron T."/>
            <person name="Michel G."/>
            <person name="Noel B."/>
            <person name="Valentin K."/>
            <person name="Elias M."/>
            <person name="Artiguenave F."/>
            <person name="Arun A."/>
            <person name="Aury J.M."/>
            <person name="Barbosa-Neto J.F."/>
            <person name="Bothwell J.H."/>
            <person name="Bouget F.Y."/>
            <person name="Brillet L."/>
            <person name="Cabello-Hurtado F."/>
            <person name="Capella-Gutierrez S."/>
            <person name="Charrier B."/>
            <person name="Cladiere L."/>
            <person name="Cock J.M."/>
            <person name="Coelho S.M."/>
            <person name="Colleoni C."/>
            <person name="Czjzek M."/>
            <person name="Da Silva C."/>
            <person name="Delage L."/>
            <person name="Denoeud F."/>
            <person name="Deschamps P."/>
            <person name="Dittami S.M."/>
            <person name="Gabaldon T."/>
            <person name="Gachon C.M."/>
            <person name="Groisillier A."/>
            <person name="Herve C."/>
            <person name="Jabbari K."/>
            <person name="Katinka M."/>
            <person name="Kloareg B."/>
            <person name="Kowalczyk N."/>
            <person name="Labadie K."/>
            <person name="Leblanc C."/>
            <person name="Lopez P.J."/>
            <person name="McLachlan D.H."/>
            <person name="Meslet-Cladiere L."/>
            <person name="Moustafa A."/>
            <person name="Nehr Z."/>
            <person name="Nyvall Collen P."/>
            <person name="Panaud O."/>
            <person name="Partensky F."/>
            <person name="Poulain J."/>
            <person name="Rensing S.A."/>
            <person name="Rousvoal S."/>
            <person name="Samson G."/>
            <person name="Symeonidi A."/>
            <person name="Weissenbach J."/>
            <person name="Zambounis A."/>
            <person name="Wincker P."/>
            <person name="Boyen C."/>
        </authorList>
    </citation>
    <scope>NUCLEOTIDE SEQUENCE [LARGE SCALE GENOMIC DNA]</scope>
    <source>
        <strain evidence="3">cv. Stackhouse</strain>
    </source>
</reference>
<evidence type="ECO:0000256" key="1">
    <source>
        <dbReference type="SAM" id="MobiDB-lite"/>
    </source>
</evidence>
<dbReference type="InterPro" id="IPR038052">
    <property type="entry name" value="Chaperonin_RbcX_sf"/>
</dbReference>
<dbReference type="Gramene" id="CDF33365">
    <property type="protein sequence ID" value="CDF33365"/>
    <property type="gene ID" value="CHC_T00001952001"/>
</dbReference>
<evidence type="ECO:0000313" key="3">
    <source>
        <dbReference type="Proteomes" id="UP000012073"/>
    </source>
</evidence>
<dbReference type="Proteomes" id="UP000012073">
    <property type="component" value="Unassembled WGS sequence"/>
</dbReference>
<dbReference type="SUPFAM" id="SSF158615">
    <property type="entry name" value="RbcX-like"/>
    <property type="match status" value="2"/>
</dbReference>
<dbReference type="Gene3D" id="1.10.1200.210">
    <property type="entry name" value="Chaperonin-like RbcX"/>
    <property type="match status" value="2"/>
</dbReference>
<sequence length="447" mass="50699">MILHGYIVAFHANFCACRHLPALFDECAHATTSINIPLKAFRILLPPVPPTIYPNPQNTIFPSQRPSLLSFVFAGVRSPHCLFPAMSPPSPAFAPVCSFLGIRSSVSHQSSTSSLRLKPPPTRTPGVVHVTTAVLDTPASNTYLQRHAEATLRDFLTRRAVNTVQYYMHELGDGPGRTWLRSFDAFDEKVREDKFMDGDAYLDRMSRAQNEKGVLRIGNSRISRKYYFTIEPNRIAKRITDVKLQLAREWAKDLGCIKHENLEIQRLGFEKMLCSSEKELNSKRNLVFDSDPFTTDHTPLRYKNYKALKTLVTGHAVARLLPYTRDCGSNHEYMYLLQFMSSYGAIKDGDELVRMLMERPVENRTNPEFVIQPKGIALQIMELRQAIAEEWISVMEFIPGEQNLRTKNILENSMKISDAIGEDIRKPQSGIDDSESITDKDTSEQAS</sequence>
<gene>
    <name evidence="2" type="ORF">CHC_T00001952001</name>
</gene>
<name>R7Q7C0_CHOCR</name>
<protein>
    <submittedName>
        <fullName evidence="2">Uncharacterized protein</fullName>
    </submittedName>
</protein>
<feature type="region of interest" description="Disordered" evidence="1">
    <location>
        <begin position="421"/>
        <end position="447"/>
    </location>
</feature>